<keyword evidence="4" id="KW-0276">Fatty acid metabolism</keyword>
<protein>
    <submittedName>
        <fullName evidence="8">MupA/Atu3671 family FMN-dependent luciferase-like monooxygenase</fullName>
    </submittedName>
</protein>
<dbReference type="Proteomes" id="UP001597343">
    <property type="component" value="Unassembled WGS sequence"/>
</dbReference>
<feature type="compositionally biased region" description="Basic and acidic residues" evidence="6">
    <location>
        <begin position="2157"/>
        <end position="2171"/>
    </location>
</feature>
<dbReference type="SUPFAM" id="SSF52777">
    <property type="entry name" value="CoA-dependent acyltransferases"/>
    <property type="match status" value="2"/>
</dbReference>
<proteinExistence type="predicted"/>
<dbReference type="Gene3D" id="3.30.559.10">
    <property type="entry name" value="Chloramphenicol acetyltransferase-like domain"/>
    <property type="match status" value="1"/>
</dbReference>
<keyword evidence="3" id="KW-0597">Phosphoprotein</keyword>
<dbReference type="SUPFAM" id="SSF51679">
    <property type="entry name" value="Bacterial luciferase-like"/>
    <property type="match status" value="1"/>
</dbReference>
<gene>
    <name evidence="8" type="ORF">ACFSOY_19895</name>
</gene>
<dbReference type="InterPro" id="IPR042099">
    <property type="entry name" value="ANL_N_sf"/>
</dbReference>
<dbReference type="CDD" id="cd19531">
    <property type="entry name" value="LCL_NRPS-like"/>
    <property type="match status" value="1"/>
</dbReference>
<name>A0ABW5A484_9BACL</name>
<dbReference type="InterPro" id="IPR020806">
    <property type="entry name" value="PKS_PP-bd"/>
</dbReference>
<dbReference type="Pfam" id="PF00668">
    <property type="entry name" value="Condensation"/>
    <property type="match status" value="1"/>
</dbReference>
<dbReference type="InterPro" id="IPR001242">
    <property type="entry name" value="Condensation_dom"/>
</dbReference>
<dbReference type="Pfam" id="PF00296">
    <property type="entry name" value="Bac_luciferase"/>
    <property type="match status" value="1"/>
</dbReference>
<evidence type="ECO:0000313" key="9">
    <source>
        <dbReference type="Proteomes" id="UP001597343"/>
    </source>
</evidence>
<dbReference type="Gene3D" id="3.30.559.30">
    <property type="entry name" value="Nonribosomal peptide synthetase, condensation domain"/>
    <property type="match status" value="1"/>
</dbReference>
<dbReference type="EMBL" id="JBHUIO010000019">
    <property type="protein sequence ID" value="MFD2172213.1"/>
    <property type="molecule type" value="Genomic_DNA"/>
</dbReference>
<dbReference type="Pfam" id="PF13193">
    <property type="entry name" value="AMP-binding_C"/>
    <property type="match status" value="1"/>
</dbReference>
<comment type="caution">
    <text evidence="8">The sequence shown here is derived from an EMBL/GenBank/DDBJ whole genome shotgun (WGS) entry which is preliminary data.</text>
</comment>
<dbReference type="InterPro" id="IPR000873">
    <property type="entry name" value="AMP-dep_synth/lig_dom"/>
</dbReference>
<dbReference type="SUPFAM" id="SSF47336">
    <property type="entry name" value="ACP-like"/>
    <property type="match status" value="2"/>
</dbReference>
<evidence type="ECO:0000256" key="5">
    <source>
        <dbReference type="ARBA" id="ARBA00023098"/>
    </source>
</evidence>
<dbReference type="Gene3D" id="3.40.50.12780">
    <property type="entry name" value="N-terminal domain of ligase-like"/>
    <property type="match status" value="3"/>
</dbReference>
<dbReference type="Gene3D" id="3.30.300.30">
    <property type="match status" value="2"/>
</dbReference>
<sequence>MANLVHRCCTLPELLSWRASVQTDRRAFTFLTESGEEHAITYGELDRQARSFAARLQDRNAHGERALLLYQPGLEYVGAFFGCLYAGVVPVPAYPPRMNGNLGRLQSVAQDAGAKFALTSAAIHQGIERRFAEAAWLQELSWLVMERSLGSARDDSWQLPELKGDQLAFLQYTSGSTSQPKGVMLTHNNLLSNLEMIERSFGTTAEDRGVVWLPPYHDMGLIGGILQPLYTGYQMTLMAPVDFIQKPLRWLETISRLQATVSGGPNFAYELCLRKITPEQLDRLDLSHWKIAFSGAEPVRSETINQFSHYFGKSGFRSEAFYPCYGLAEGTLFVTGGAQEEAPIVQTIRGDMLKQNQAVTAIDGQEGNRTLVSSGRPALSNQQVVIVDAKELTACADDHVGEIWVSGPSVAHGYWGRPEQTEETFRAYLADKGEGPFLRTGDLGFIRDGELYVTGRLKDLIIIRGRNYYPQDIEFCVQECHPAVKNSNGAVFAAEEDGEERLVIVQEVERQYRKGDHEEVVRKIRQAVAEQFQLQAYVVILIKPASIAKTSSGKVQRHACKQRFLDGTLQAVYASQLGSSQGSSSTGEASNSDTATDKLTRDQLMSMSEAERFGALQAQLLGIAAQVLKVSPVQIEFDQPINAFGLDSLMAVELKNEIEENFGVDLSPVDFLEGANLATLTAKVMEQMGEREVIGEIEAGELLPSVAKQEFPLTHGQRALWFLQRLAPDHTMFNLSRAVALEAELDLAAFRTALKGVIERHPLLRATIVEKEGEPVQQVQAQVEPHLLVENAGSWSEEQLQERLQAEANRPFDLQQGPLLRVHLFVRADRASVLLLTIHHLVIDFWSFNVMLDEMWRAYADLKRAKLPVFTATRGSFADYVAEQSQMLSAAKGEKLWSYWQQQLGDAQTVLSLPTDRPRPAVQTYNGSSHTFRLSEALTRQLKSLAKEQGVTMYVLLMAAFQTLLHRYSGQTDILVGSPTACRPSARYAETVGYFVNPVAVRGNFAEQPTFGELLHQMRHAVLGALEHQEYPLSLLVERLQLPRNPSYSPLFQVMFTFQKSHVLDEQGLTGVAMGDAGTRLTVAGLDMRTVPLAQHSTQMDLWLTMGEVDGELSGSFEFNTDLFERSTIERMIGHFQTLLMSASQDVDRPVGDLQLMTESELSELLVKWNETSVGDAVGSCIHQLFEAQVERTPNRTAVVFEGHSLTYSELNRRADQLAALLRERGVGAEKMVGLCMERSLEMIVGLLGILKAGGAYVPLDPTYPAERISFILDDAQVSLLLTQPHVLPQLSAQQVQTVLLDHTWEVLENYSDVTFASGVKPEHLAYMIYTSGSTGLPKGVMIEHRNVANFFIGMDQRIGCSEDDTILAVTSICFDISVLELFWTLVRGAKVVLLSEREASGGLARMQTRKTGNGMEFSLFYFASDEQEANDGEKYRLLMEGAKYADRNGFAAVWTPERHFHQFGGLYPNPAVISSALAMVTDNIELRAGSVVLPLNSPIRVVEDWSVVDHLSRGRVALSFASGWHADDFVLAPENYKDRTNRMFEEIQTVQKLWQGEALPFVGGVGQEVMVQTLPRPMQKTLSVYVTSGGNLETFRRAGEIGAHLLTHLLGQTVEELAEKISVYRQALLENGYDPQSRRVALMLHTFLGESVEEVREKVRKPFTDYLRSSFGLVENLVRSAQLDVDLNNLSAEDREGILGLAFERYFETSGLFGTPETCYAVADRLKRIGVDEIACLIDFGVDSDQVLDSLDRLNELRKRCKPENRPADEEIDFAKGDTSLAGQAAAHRATMMQCTPSLMKILSADRDKMAALRSLRALMLGGEEMPAKLAEELRHQLPDVRLINMYGPTEATVWATTYEVTQTETVDRVPIGRPFANVKTYVLDSRLRPLPIGVPGELHIGGDSLARGYHKRPELTAEKFIADPFVEDPSARMYKTGDLVQYLPDGNIKFLGRIDDQVKIRGFRIELGEIEKVLVQHRAVREAAIVDREDLQGEKYIAAYVVFAEPYASQLPESGELRAFLQDKLPDYMIPSVFVTLDWLPLTPNGKLNRKALPDPKEQRANKDVAYVAPQNEMELKLAKIWQEVLLVEKVGIHDNFFEIGGHSLQAVQVHKKLTESFFVDIPIVQLFQYPTISALTKFLSQGEQGKSVAKKGRERAASRREILQERGRIRDRKKR</sequence>
<dbReference type="RefSeq" id="WP_386049602.1">
    <property type="nucleotide sequence ID" value="NZ_JBHUIO010000019.1"/>
</dbReference>
<dbReference type="PANTHER" id="PTHR45527">
    <property type="entry name" value="NONRIBOSOMAL PEPTIDE SYNTHETASE"/>
    <property type="match status" value="1"/>
</dbReference>
<dbReference type="InterPro" id="IPR045851">
    <property type="entry name" value="AMP-bd_C_sf"/>
</dbReference>
<organism evidence="8 9">
    <name type="scientific">Tumebacillus lipolyticus</name>
    <dbReference type="NCBI Taxonomy" id="1280370"/>
    <lineage>
        <taxon>Bacteria</taxon>
        <taxon>Bacillati</taxon>
        <taxon>Bacillota</taxon>
        <taxon>Bacilli</taxon>
        <taxon>Bacillales</taxon>
        <taxon>Alicyclobacillaceae</taxon>
        <taxon>Tumebacillus</taxon>
    </lineage>
</organism>
<keyword evidence="5" id="KW-0443">Lipid metabolism</keyword>
<dbReference type="Gene3D" id="3.20.20.30">
    <property type="entry name" value="Luciferase-like domain"/>
    <property type="match status" value="1"/>
</dbReference>
<dbReference type="CDD" id="cd05930">
    <property type="entry name" value="A_NRPS"/>
    <property type="match status" value="1"/>
</dbReference>
<dbReference type="SMART" id="SM00823">
    <property type="entry name" value="PKS_PP"/>
    <property type="match status" value="2"/>
</dbReference>
<comment type="cofactor">
    <cofactor evidence="1">
        <name>pantetheine 4'-phosphate</name>
        <dbReference type="ChEBI" id="CHEBI:47942"/>
    </cofactor>
</comment>
<dbReference type="PROSITE" id="PS00455">
    <property type="entry name" value="AMP_BINDING"/>
    <property type="match status" value="2"/>
</dbReference>
<feature type="domain" description="Carrier" evidence="7">
    <location>
        <begin position="611"/>
        <end position="688"/>
    </location>
</feature>
<keyword evidence="9" id="KW-1185">Reference proteome</keyword>
<dbReference type="InterPro" id="IPR040097">
    <property type="entry name" value="FAAL/FAAC"/>
</dbReference>
<dbReference type="InterPro" id="IPR020845">
    <property type="entry name" value="AMP-binding_CS"/>
</dbReference>
<dbReference type="InterPro" id="IPR025110">
    <property type="entry name" value="AMP-bd_C"/>
</dbReference>
<keyword evidence="2" id="KW-0596">Phosphopantetheine</keyword>
<dbReference type="Pfam" id="PF23024">
    <property type="entry name" value="AMP-dom_DIP2-like"/>
    <property type="match status" value="1"/>
</dbReference>
<evidence type="ECO:0000256" key="6">
    <source>
        <dbReference type="SAM" id="MobiDB-lite"/>
    </source>
</evidence>
<evidence type="ECO:0000256" key="2">
    <source>
        <dbReference type="ARBA" id="ARBA00022450"/>
    </source>
</evidence>
<feature type="domain" description="Carrier" evidence="7">
    <location>
        <begin position="2071"/>
        <end position="2146"/>
    </location>
</feature>
<feature type="region of interest" description="Disordered" evidence="6">
    <location>
        <begin position="2146"/>
        <end position="2178"/>
    </location>
</feature>
<dbReference type="InterPro" id="IPR009081">
    <property type="entry name" value="PP-bd_ACP"/>
</dbReference>
<dbReference type="PANTHER" id="PTHR45527:SF1">
    <property type="entry name" value="FATTY ACID SYNTHASE"/>
    <property type="match status" value="1"/>
</dbReference>
<evidence type="ECO:0000259" key="7">
    <source>
        <dbReference type="PROSITE" id="PS50075"/>
    </source>
</evidence>
<dbReference type="CDD" id="cd05931">
    <property type="entry name" value="FAAL"/>
    <property type="match status" value="1"/>
</dbReference>
<dbReference type="PROSITE" id="PS50075">
    <property type="entry name" value="CARRIER"/>
    <property type="match status" value="2"/>
</dbReference>
<evidence type="ECO:0000256" key="1">
    <source>
        <dbReference type="ARBA" id="ARBA00001957"/>
    </source>
</evidence>
<dbReference type="InterPro" id="IPR011251">
    <property type="entry name" value="Luciferase-like_dom"/>
</dbReference>
<dbReference type="Pfam" id="PF00501">
    <property type="entry name" value="AMP-binding"/>
    <property type="match status" value="3"/>
</dbReference>
<dbReference type="InterPro" id="IPR024011">
    <property type="entry name" value="Biosynth_lucif-like_mOase_dom"/>
</dbReference>
<evidence type="ECO:0000313" key="8">
    <source>
        <dbReference type="EMBL" id="MFD2172213.1"/>
    </source>
</evidence>
<dbReference type="Pfam" id="PF00550">
    <property type="entry name" value="PP-binding"/>
    <property type="match status" value="2"/>
</dbReference>
<accession>A0ABW5A484</accession>
<dbReference type="NCBIfam" id="TIGR04020">
    <property type="entry name" value="seco_metab_LLM"/>
    <property type="match status" value="1"/>
</dbReference>
<dbReference type="SUPFAM" id="SSF56801">
    <property type="entry name" value="Acetyl-CoA synthetase-like"/>
    <property type="match status" value="3"/>
</dbReference>
<dbReference type="InterPro" id="IPR036736">
    <property type="entry name" value="ACP-like_sf"/>
</dbReference>
<dbReference type="Gene3D" id="1.10.1200.10">
    <property type="entry name" value="ACP-like"/>
    <property type="match status" value="2"/>
</dbReference>
<reference evidence="9" key="1">
    <citation type="journal article" date="2019" name="Int. J. Syst. Evol. Microbiol.">
        <title>The Global Catalogue of Microorganisms (GCM) 10K type strain sequencing project: providing services to taxonomists for standard genome sequencing and annotation.</title>
        <authorList>
            <consortium name="The Broad Institute Genomics Platform"/>
            <consortium name="The Broad Institute Genome Sequencing Center for Infectious Disease"/>
            <person name="Wu L."/>
            <person name="Ma J."/>
        </authorList>
    </citation>
    <scope>NUCLEOTIDE SEQUENCE [LARGE SCALE GENOMIC DNA]</scope>
    <source>
        <strain evidence="9">CGMCC 1.13574</strain>
    </source>
</reference>
<evidence type="ECO:0000256" key="3">
    <source>
        <dbReference type="ARBA" id="ARBA00022553"/>
    </source>
</evidence>
<evidence type="ECO:0000256" key="4">
    <source>
        <dbReference type="ARBA" id="ARBA00022832"/>
    </source>
</evidence>
<dbReference type="InterPro" id="IPR036661">
    <property type="entry name" value="Luciferase-like_sf"/>
</dbReference>
<dbReference type="InterPro" id="IPR023213">
    <property type="entry name" value="CAT-like_dom_sf"/>
</dbReference>